<evidence type="ECO:0000313" key="4">
    <source>
        <dbReference type="Proteomes" id="UP001212326"/>
    </source>
</evidence>
<dbReference type="RefSeq" id="WP_270085899.1">
    <property type="nucleotide sequence ID" value="NZ_CP115300.1"/>
</dbReference>
<reference evidence="3 4" key="1">
    <citation type="submission" date="2022-12" db="EMBL/GenBank/DDBJ databases">
        <authorList>
            <person name="Mo P."/>
        </authorList>
    </citation>
    <scope>NUCLEOTIDE SEQUENCE [LARGE SCALE GENOMIC DNA]</scope>
    <source>
        <strain evidence="3 4">HUAS 2-6</strain>
    </source>
</reference>
<organism evidence="3 4">
    <name type="scientific">Streptomyces camelliae</name>
    <dbReference type="NCBI Taxonomy" id="3004093"/>
    <lineage>
        <taxon>Bacteria</taxon>
        <taxon>Bacillati</taxon>
        <taxon>Actinomycetota</taxon>
        <taxon>Actinomycetes</taxon>
        <taxon>Kitasatosporales</taxon>
        <taxon>Streptomycetaceae</taxon>
        <taxon>Streptomyces</taxon>
    </lineage>
</organism>
<keyword evidence="1" id="KW-0472">Membrane</keyword>
<feature type="transmembrane region" description="Helical" evidence="1">
    <location>
        <begin position="24"/>
        <end position="44"/>
    </location>
</feature>
<dbReference type="Proteomes" id="UP001212326">
    <property type="component" value="Chromosome"/>
</dbReference>
<feature type="domain" description="Low molecular weight protein antigen 6 PH" evidence="2">
    <location>
        <begin position="77"/>
        <end position="129"/>
    </location>
</feature>
<proteinExistence type="predicted"/>
<evidence type="ECO:0000259" key="2">
    <source>
        <dbReference type="Pfam" id="PF10756"/>
    </source>
</evidence>
<dbReference type="InterPro" id="IPR019692">
    <property type="entry name" value="CFP-6_PH"/>
</dbReference>
<keyword evidence="1" id="KW-0812">Transmembrane</keyword>
<protein>
    <submittedName>
        <fullName evidence="3">PH domain-containing protein</fullName>
    </submittedName>
</protein>
<keyword evidence="1" id="KW-1133">Transmembrane helix</keyword>
<sequence>MGDERVGQLRFEAPYRYRRSGRRILIVSSAALVGVIAFIDATATDGRDPAWIVISAIGVIGACFYFAAFVGPLCGSTTVDAKGLTTRTLLRTRVVTWQEVQSFRFSRSNRLHLVRAQLYKGRPLTLPGLVAENAGDPELSSRLDELAAWITALADAATEQSG</sequence>
<gene>
    <name evidence="3" type="ORF">O1G22_40630</name>
</gene>
<name>A0ABY7PDJ8_9ACTN</name>
<feature type="transmembrane region" description="Helical" evidence="1">
    <location>
        <begin position="50"/>
        <end position="74"/>
    </location>
</feature>
<keyword evidence="4" id="KW-1185">Reference proteome</keyword>
<evidence type="ECO:0000313" key="3">
    <source>
        <dbReference type="EMBL" id="WBO68671.1"/>
    </source>
</evidence>
<dbReference type="EMBL" id="CP115300">
    <property type="protein sequence ID" value="WBO68671.1"/>
    <property type="molecule type" value="Genomic_DNA"/>
</dbReference>
<accession>A0ABY7PDJ8</accession>
<dbReference type="Pfam" id="PF10756">
    <property type="entry name" value="bPH_6"/>
    <property type="match status" value="1"/>
</dbReference>
<evidence type="ECO:0000256" key="1">
    <source>
        <dbReference type="SAM" id="Phobius"/>
    </source>
</evidence>